<dbReference type="CDD" id="cd04301">
    <property type="entry name" value="NAT_SF"/>
    <property type="match status" value="1"/>
</dbReference>
<dbReference type="EMBL" id="VSSQ01034993">
    <property type="protein sequence ID" value="MPM87100.1"/>
    <property type="molecule type" value="Genomic_DNA"/>
</dbReference>
<dbReference type="Pfam" id="PF00583">
    <property type="entry name" value="Acetyltransf_1"/>
    <property type="match status" value="1"/>
</dbReference>
<sequence length="140" mass="15649">MIMGKWYDIDENNADFNEVVRISGFDLDKKYIGRVIVMYDDDVPAGAGRLLLEKEIFVIDYLYVSENHRKNGIGDLALRMLIRKAFDSLGNAVYTAVPATLFPFFLKLGFKPCDGLLNKNGTDFYPLVCVTDVGGHCGGK</sequence>
<dbReference type="AlphaFoldDB" id="A0A645DC88"/>
<comment type="caution">
    <text evidence="2">The sequence shown here is derived from an EMBL/GenBank/DDBJ whole genome shotgun (WGS) entry which is preliminary data.</text>
</comment>
<organism evidence="2">
    <name type="scientific">bioreactor metagenome</name>
    <dbReference type="NCBI Taxonomy" id="1076179"/>
    <lineage>
        <taxon>unclassified sequences</taxon>
        <taxon>metagenomes</taxon>
        <taxon>ecological metagenomes</taxon>
    </lineage>
</organism>
<name>A0A645DC88_9ZZZZ</name>
<proteinExistence type="predicted"/>
<evidence type="ECO:0000313" key="2">
    <source>
        <dbReference type="EMBL" id="MPM87100.1"/>
    </source>
</evidence>
<accession>A0A645DC88</accession>
<gene>
    <name evidence="2" type="ORF">SDC9_134193</name>
</gene>
<dbReference type="GO" id="GO:0016747">
    <property type="term" value="F:acyltransferase activity, transferring groups other than amino-acyl groups"/>
    <property type="evidence" value="ECO:0007669"/>
    <property type="project" value="InterPro"/>
</dbReference>
<dbReference type="InterPro" id="IPR016181">
    <property type="entry name" value="Acyl_CoA_acyltransferase"/>
</dbReference>
<dbReference type="PROSITE" id="PS51186">
    <property type="entry name" value="GNAT"/>
    <property type="match status" value="1"/>
</dbReference>
<evidence type="ECO:0000259" key="1">
    <source>
        <dbReference type="PROSITE" id="PS51186"/>
    </source>
</evidence>
<dbReference type="InterPro" id="IPR000182">
    <property type="entry name" value="GNAT_dom"/>
</dbReference>
<reference evidence="2" key="1">
    <citation type="submission" date="2019-08" db="EMBL/GenBank/DDBJ databases">
        <authorList>
            <person name="Kucharzyk K."/>
            <person name="Murdoch R.W."/>
            <person name="Higgins S."/>
            <person name="Loffler F."/>
        </authorList>
    </citation>
    <scope>NUCLEOTIDE SEQUENCE</scope>
</reference>
<protein>
    <recommendedName>
        <fullName evidence="1">N-acetyltransferase domain-containing protein</fullName>
    </recommendedName>
</protein>
<feature type="domain" description="N-acetyltransferase" evidence="1">
    <location>
        <begin position="1"/>
        <end position="132"/>
    </location>
</feature>
<dbReference type="Gene3D" id="3.40.630.30">
    <property type="match status" value="1"/>
</dbReference>
<dbReference type="SUPFAM" id="SSF55729">
    <property type="entry name" value="Acyl-CoA N-acyltransferases (Nat)"/>
    <property type="match status" value="1"/>
</dbReference>